<accession>A0A366JU90</accession>
<dbReference type="GO" id="GO:0008234">
    <property type="term" value="F:cysteine-type peptidase activity"/>
    <property type="evidence" value="ECO:0007669"/>
    <property type="project" value="UniProtKB-KW"/>
</dbReference>
<evidence type="ECO:0000313" key="9">
    <source>
        <dbReference type="EMBL" id="RBP91529.1"/>
    </source>
</evidence>
<dbReference type="InterPro" id="IPR000064">
    <property type="entry name" value="NLP_P60_dom"/>
</dbReference>
<keyword evidence="5" id="KW-0788">Thiol protease</keyword>
<keyword evidence="4" id="KW-0378">Hydrolase</keyword>
<comment type="similarity">
    <text evidence="1">Belongs to the peptidase C40 family.</text>
</comment>
<evidence type="ECO:0000256" key="4">
    <source>
        <dbReference type="ARBA" id="ARBA00022801"/>
    </source>
</evidence>
<dbReference type="AlphaFoldDB" id="A0A366JU90"/>
<dbReference type="InterPro" id="IPR001119">
    <property type="entry name" value="SLH_dom"/>
</dbReference>
<dbReference type="PANTHER" id="PTHR47053">
    <property type="entry name" value="MUREIN DD-ENDOPEPTIDASE MEPH-RELATED"/>
    <property type="match status" value="1"/>
</dbReference>
<feature type="domain" description="SLH" evidence="7">
    <location>
        <begin position="223"/>
        <end position="286"/>
    </location>
</feature>
<dbReference type="InterPro" id="IPR051202">
    <property type="entry name" value="Peptidase_C40"/>
</dbReference>
<dbReference type="RefSeq" id="WP_113883837.1">
    <property type="nucleotide sequence ID" value="NZ_QNSF01000008.1"/>
</dbReference>
<evidence type="ECO:0000256" key="3">
    <source>
        <dbReference type="ARBA" id="ARBA00022729"/>
    </source>
</evidence>
<comment type="caution">
    <text evidence="9">The sequence shown here is derived from an EMBL/GenBank/DDBJ whole genome shotgun (WGS) entry which is preliminary data.</text>
</comment>
<feature type="chain" id="PRO_5017025048" evidence="6">
    <location>
        <begin position="26"/>
        <end position="339"/>
    </location>
</feature>
<evidence type="ECO:0000259" key="8">
    <source>
        <dbReference type="PROSITE" id="PS51935"/>
    </source>
</evidence>
<keyword evidence="3 6" id="KW-0732">Signal</keyword>
<evidence type="ECO:0000256" key="6">
    <source>
        <dbReference type="SAM" id="SignalP"/>
    </source>
</evidence>
<evidence type="ECO:0000256" key="2">
    <source>
        <dbReference type="ARBA" id="ARBA00022670"/>
    </source>
</evidence>
<dbReference type="Proteomes" id="UP000252731">
    <property type="component" value="Unassembled WGS sequence"/>
</dbReference>
<name>A0A366JU90_CYTFI</name>
<feature type="domain" description="SLH" evidence="7">
    <location>
        <begin position="164"/>
        <end position="222"/>
    </location>
</feature>
<evidence type="ECO:0000259" key="7">
    <source>
        <dbReference type="PROSITE" id="PS51272"/>
    </source>
</evidence>
<feature type="signal peptide" evidence="6">
    <location>
        <begin position="1"/>
        <end position="25"/>
    </location>
</feature>
<dbReference type="PROSITE" id="PS51935">
    <property type="entry name" value="NLPC_P60"/>
    <property type="match status" value="1"/>
</dbReference>
<dbReference type="GO" id="GO:0006508">
    <property type="term" value="P:proteolysis"/>
    <property type="evidence" value="ECO:0007669"/>
    <property type="project" value="UniProtKB-KW"/>
</dbReference>
<dbReference type="Pfam" id="PF00395">
    <property type="entry name" value="SLH"/>
    <property type="match status" value="3"/>
</dbReference>
<reference evidence="9 10" key="1">
    <citation type="submission" date="2018-06" db="EMBL/GenBank/DDBJ databases">
        <title>Freshwater and sediment microbial communities from various areas in North America, analyzing microbe dynamics in response to fracking.</title>
        <authorList>
            <person name="Lamendella R."/>
        </authorList>
    </citation>
    <scope>NUCLEOTIDE SEQUENCE [LARGE SCALE GENOMIC DNA]</scope>
    <source>
        <strain evidence="9 10">14_TX</strain>
    </source>
</reference>
<feature type="domain" description="NlpC/P60" evidence="8">
    <location>
        <begin position="27"/>
        <end position="149"/>
    </location>
</feature>
<keyword evidence="10" id="KW-1185">Reference proteome</keyword>
<evidence type="ECO:0000256" key="5">
    <source>
        <dbReference type="ARBA" id="ARBA00022807"/>
    </source>
</evidence>
<dbReference type="OrthoDB" id="9813368at2"/>
<gene>
    <name evidence="9" type="ORF">DFO70_108321</name>
</gene>
<sequence>MGKKIILSITSFFLAIFLLAPVSFANEDLGKKIAAAGKEQLGVPYKWGGTTPSGFDCSGFILYVFNQFNISLPRTSAQQATVGKAVSKSNLLAGDLVFFKTTSSSISHAGIYIGNNQFISATSSKGIKIDSLNDPYYWGSRYVTARRVIEEKAEEPVVPSRVLSDGEYYDVAKNNWAYPAITSLSKQGIINGYAGSLFKPGNTIKRSEVAKMLSETFNLKASKAAPYSDVAKSHWAYGHIAAATEHNFFTGYDGNKFKPDEPITRAEIAALFARVFELKSQNGQATQYNDLPKSHWAYADIQKLTQNEIATGYSDQTFKASKQTSRAEFSQFLYNALQK</sequence>
<dbReference type="Gene3D" id="3.90.1720.10">
    <property type="entry name" value="endopeptidase domain like (from Nostoc punctiforme)"/>
    <property type="match status" value="1"/>
</dbReference>
<dbReference type="PANTHER" id="PTHR47053:SF1">
    <property type="entry name" value="MUREIN DD-ENDOPEPTIDASE MEPH-RELATED"/>
    <property type="match status" value="1"/>
</dbReference>
<organism evidence="9 10">
    <name type="scientific">Cytobacillus firmus</name>
    <name type="common">Bacillus firmus</name>
    <dbReference type="NCBI Taxonomy" id="1399"/>
    <lineage>
        <taxon>Bacteria</taxon>
        <taxon>Bacillati</taxon>
        <taxon>Bacillota</taxon>
        <taxon>Bacilli</taxon>
        <taxon>Bacillales</taxon>
        <taxon>Bacillaceae</taxon>
        <taxon>Cytobacillus</taxon>
    </lineage>
</organism>
<proteinExistence type="inferred from homology"/>
<dbReference type="Pfam" id="PF00877">
    <property type="entry name" value="NLPC_P60"/>
    <property type="match status" value="1"/>
</dbReference>
<evidence type="ECO:0000256" key="1">
    <source>
        <dbReference type="ARBA" id="ARBA00007074"/>
    </source>
</evidence>
<protein>
    <submittedName>
        <fullName evidence="9">S-layer family protein</fullName>
    </submittedName>
</protein>
<dbReference type="InterPro" id="IPR038765">
    <property type="entry name" value="Papain-like_cys_pep_sf"/>
</dbReference>
<evidence type="ECO:0000313" key="10">
    <source>
        <dbReference type="Proteomes" id="UP000252731"/>
    </source>
</evidence>
<keyword evidence="2" id="KW-0645">Protease</keyword>
<dbReference type="PROSITE" id="PS51272">
    <property type="entry name" value="SLH"/>
    <property type="match status" value="3"/>
</dbReference>
<dbReference type="EMBL" id="QNSF01000008">
    <property type="protein sequence ID" value="RBP91529.1"/>
    <property type="molecule type" value="Genomic_DNA"/>
</dbReference>
<dbReference type="SUPFAM" id="SSF54001">
    <property type="entry name" value="Cysteine proteinases"/>
    <property type="match status" value="1"/>
</dbReference>
<feature type="domain" description="SLH" evidence="7">
    <location>
        <begin position="287"/>
        <end position="339"/>
    </location>
</feature>